<feature type="chain" id="PRO_5027833542" evidence="10">
    <location>
        <begin position="23"/>
        <end position="366"/>
    </location>
</feature>
<dbReference type="SUPFAM" id="SSF52058">
    <property type="entry name" value="L domain-like"/>
    <property type="match status" value="2"/>
</dbReference>
<evidence type="ECO:0000256" key="5">
    <source>
        <dbReference type="ARBA" id="ARBA00022737"/>
    </source>
</evidence>
<dbReference type="OrthoDB" id="8731593at2759"/>
<dbReference type="Proteomes" id="UP000515121">
    <property type="component" value="Unplaced"/>
</dbReference>
<evidence type="ECO:0000256" key="7">
    <source>
        <dbReference type="ARBA" id="ARBA00023136"/>
    </source>
</evidence>
<keyword evidence="9" id="KW-0325">Glycoprotein</keyword>
<evidence type="ECO:0000256" key="8">
    <source>
        <dbReference type="ARBA" id="ARBA00023170"/>
    </source>
</evidence>
<evidence type="ECO:0000256" key="2">
    <source>
        <dbReference type="ARBA" id="ARBA00022614"/>
    </source>
</evidence>
<dbReference type="Pfam" id="PF08263">
    <property type="entry name" value="LRRNT_2"/>
    <property type="match status" value="1"/>
</dbReference>
<name>A0A6P5Z943_DURZI</name>
<dbReference type="PANTHER" id="PTHR48063:SF98">
    <property type="entry name" value="LRR RECEPTOR-LIKE SERINE_THREONINE-PROTEIN KINASE FLS2"/>
    <property type="match status" value="1"/>
</dbReference>
<dbReference type="Pfam" id="PF00560">
    <property type="entry name" value="LRR_1"/>
    <property type="match status" value="4"/>
</dbReference>
<reference evidence="13" key="1">
    <citation type="submission" date="2025-08" db="UniProtKB">
        <authorList>
            <consortium name="RefSeq"/>
        </authorList>
    </citation>
    <scope>IDENTIFICATION</scope>
    <source>
        <tissue evidence="13">Fruit stalk</tissue>
    </source>
</reference>
<organism evidence="12 13">
    <name type="scientific">Durio zibethinus</name>
    <name type="common">Durian</name>
    <dbReference type="NCBI Taxonomy" id="66656"/>
    <lineage>
        <taxon>Eukaryota</taxon>
        <taxon>Viridiplantae</taxon>
        <taxon>Streptophyta</taxon>
        <taxon>Embryophyta</taxon>
        <taxon>Tracheophyta</taxon>
        <taxon>Spermatophyta</taxon>
        <taxon>Magnoliopsida</taxon>
        <taxon>eudicotyledons</taxon>
        <taxon>Gunneridae</taxon>
        <taxon>Pentapetalae</taxon>
        <taxon>rosids</taxon>
        <taxon>malvids</taxon>
        <taxon>Malvales</taxon>
        <taxon>Malvaceae</taxon>
        <taxon>Helicteroideae</taxon>
        <taxon>Durio</taxon>
    </lineage>
</organism>
<keyword evidence="5" id="KW-0677">Repeat</keyword>
<dbReference type="InterPro" id="IPR032675">
    <property type="entry name" value="LRR_dom_sf"/>
</dbReference>
<keyword evidence="12" id="KW-1185">Reference proteome</keyword>
<keyword evidence="3" id="KW-0812">Transmembrane</keyword>
<keyword evidence="8" id="KW-0675">Receptor</keyword>
<dbReference type="RefSeq" id="XP_022749274.1">
    <property type="nucleotide sequence ID" value="XM_022893539.1"/>
</dbReference>
<comment type="subcellular location">
    <subcellularLocation>
        <location evidence="1">Membrane</location>
        <topology evidence="1">Single-pass type I membrane protein</topology>
    </subcellularLocation>
</comment>
<evidence type="ECO:0000313" key="13">
    <source>
        <dbReference type="RefSeq" id="XP_022749274.1"/>
    </source>
</evidence>
<dbReference type="InterPro" id="IPR046956">
    <property type="entry name" value="RLP23-like"/>
</dbReference>
<evidence type="ECO:0000256" key="10">
    <source>
        <dbReference type="SAM" id="SignalP"/>
    </source>
</evidence>
<evidence type="ECO:0000259" key="11">
    <source>
        <dbReference type="Pfam" id="PF08263"/>
    </source>
</evidence>
<keyword evidence="2" id="KW-0433">Leucine-rich repeat</keyword>
<evidence type="ECO:0000256" key="6">
    <source>
        <dbReference type="ARBA" id="ARBA00022989"/>
    </source>
</evidence>
<dbReference type="AlphaFoldDB" id="A0A6P5Z943"/>
<protein>
    <submittedName>
        <fullName evidence="13">LRR receptor-like serine/threonine-protein kinase FLS2</fullName>
    </submittedName>
</protein>
<dbReference type="InterPro" id="IPR013210">
    <property type="entry name" value="LRR_N_plant-typ"/>
</dbReference>
<keyword evidence="7" id="KW-0472">Membrane</keyword>
<feature type="domain" description="Leucine-rich repeat-containing N-terminal plant-type" evidence="11">
    <location>
        <begin position="32"/>
        <end position="70"/>
    </location>
</feature>
<evidence type="ECO:0000256" key="1">
    <source>
        <dbReference type="ARBA" id="ARBA00004479"/>
    </source>
</evidence>
<evidence type="ECO:0000313" key="12">
    <source>
        <dbReference type="Proteomes" id="UP000515121"/>
    </source>
</evidence>
<proteinExistence type="predicted"/>
<dbReference type="KEGG" id="dzi:111298837"/>
<gene>
    <name evidence="13" type="primary">LOC111298837</name>
</gene>
<evidence type="ECO:0000256" key="9">
    <source>
        <dbReference type="ARBA" id="ARBA00023180"/>
    </source>
</evidence>
<accession>A0A6P5Z943</accession>
<sequence>MGSVTITLLMLLCLETFKLGFSARNHSITCIQSERQALLRFKQDLKDPSNRLVAWTHDGDCCKWDGIVCDNVTGHVIKVQLGSSQGVFAPNAEAEARVGLKLRGKLNPSMIDLKYLSNLDLSNNDFGETQIPTWFWHLSSNQYYLNISRNQFQGSIPDLLTMLHPSAVIDLSSNNFRGPLPRLSSNVTAIDLSNNSMSGSTSHFLCYKSNEPMKLEVLNLGNNFLSGEIPDCWKMFPRLVAIKLCDNNFSGKIPRSMGTFTFLQSLHMRNNILVGEVPFFLKKCSELLTVDFGANQLSGYIPPWMGERLSKLIIFSLRTNKFNDNNLSGEIPEEVTNLVGLQSLNFSHNLLVGTVPENIGAMESLE</sequence>
<evidence type="ECO:0000256" key="3">
    <source>
        <dbReference type="ARBA" id="ARBA00022692"/>
    </source>
</evidence>
<dbReference type="InterPro" id="IPR001611">
    <property type="entry name" value="Leu-rich_rpt"/>
</dbReference>
<feature type="signal peptide" evidence="10">
    <location>
        <begin position="1"/>
        <end position="22"/>
    </location>
</feature>
<evidence type="ECO:0000256" key="4">
    <source>
        <dbReference type="ARBA" id="ARBA00022729"/>
    </source>
</evidence>
<keyword evidence="6" id="KW-1133">Transmembrane helix</keyword>
<dbReference type="GO" id="GO:0016020">
    <property type="term" value="C:membrane"/>
    <property type="evidence" value="ECO:0007669"/>
    <property type="project" value="UniProtKB-SubCell"/>
</dbReference>
<dbReference type="PANTHER" id="PTHR48063">
    <property type="entry name" value="LRR RECEPTOR-LIKE KINASE"/>
    <property type="match status" value="1"/>
</dbReference>
<keyword evidence="4 10" id="KW-0732">Signal</keyword>
<dbReference type="Gene3D" id="3.80.10.10">
    <property type="entry name" value="Ribonuclease Inhibitor"/>
    <property type="match status" value="3"/>
</dbReference>
<dbReference type="GeneID" id="111298837"/>